<sequence length="282" mass="28932">MLSDSMARGLESRWKLGTGALAVVALAACMAVRPAHAQVDAEPLDSPEPISGPSAGGGSASGTLVGRLLQRVSALEAQNRQIRGELDQLSNSVRRNQATMAKKLDDMRFELSQNGGGAAAPTPAEAPAPTPSKGSAKQLTLKSSGTGAAPAAPAAEGSVGAVRAALLAHSYARALDDAELLVRKASSTPAKAEARYWLGRSEGGVKDYRAAAVAYYDSYKLAPRGVHAPEDLLGVAASMLELGAGKKPAACQALDKLHQEFPAASGSVKAAESKLRRRAGCP</sequence>
<dbReference type="AlphaFoldDB" id="A0A4Y6U8K3"/>
<feature type="signal peptide" evidence="3">
    <location>
        <begin position="1"/>
        <end position="37"/>
    </location>
</feature>
<keyword evidence="5" id="KW-1185">Reference proteome</keyword>
<evidence type="ECO:0000313" key="5">
    <source>
        <dbReference type="Proteomes" id="UP000318709"/>
    </source>
</evidence>
<evidence type="ECO:0000313" key="4">
    <source>
        <dbReference type="EMBL" id="QDH13779.1"/>
    </source>
</evidence>
<dbReference type="OrthoDB" id="7281831at2"/>
<dbReference type="InterPro" id="IPR011990">
    <property type="entry name" value="TPR-like_helical_dom_sf"/>
</dbReference>
<keyword evidence="3" id="KW-0732">Signal</keyword>
<dbReference type="EMBL" id="CP038231">
    <property type="protein sequence ID" value="QDH13779.1"/>
    <property type="molecule type" value="Genomic_DNA"/>
</dbReference>
<dbReference type="Gene3D" id="1.25.40.10">
    <property type="entry name" value="Tetratricopeptide repeat domain"/>
    <property type="match status" value="1"/>
</dbReference>
<dbReference type="Proteomes" id="UP000318709">
    <property type="component" value="Chromosome"/>
</dbReference>
<feature type="region of interest" description="Disordered" evidence="2">
    <location>
        <begin position="112"/>
        <end position="154"/>
    </location>
</feature>
<gene>
    <name evidence="4" type="ORF">E3E12_05810</name>
</gene>
<evidence type="ECO:0000256" key="2">
    <source>
        <dbReference type="SAM" id="MobiDB-lite"/>
    </source>
</evidence>
<name>A0A4Y6U8K3_9PROT</name>
<feature type="region of interest" description="Disordered" evidence="2">
    <location>
        <begin position="40"/>
        <end position="62"/>
    </location>
</feature>
<evidence type="ECO:0000256" key="1">
    <source>
        <dbReference type="SAM" id="Coils"/>
    </source>
</evidence>
<feature type="coiled-coil region" evidence="1">
    <location>
        <begin position="65"/>
        <end position="92"/>
    </location>
</feature>
<dbReference type="RefSeq" id="WP_141443487.1">
    <property type="nucleotide sequence ID" value="NZ_CP038231.1"/>
</dbReference>
<accession>A0A4Y6U8K3</accession>
<organism evidence="4 5">
    <name type="scientific">Formicincola oecophyllae</name>
    <dbReference type="NCBI Taxonomy" id="2558361"/>
    <lineage>
        <taxon>Bacteria</taxon>
        <taxon>Pseudomonadati</taxon>
        <taxon>Pseudomonadota</taxon>
        <taxon>Alphaproteobacteria</taxon>
        <taxon>Acetobacterales</taxon>
        <taxon>Acetobacteraceae</taxon>
        <taxon>Formicincola</taxon>
    </lineage>
</organism>
<evidence type="ECO:0000256" key="3">
    <source>
        <dbReference type="SAM" id="SignalP"/>
    </source>
</evidence>
<protein>
    <recommendedName>
        <fullName evidence="6">Cell division coordinator CpoB</fullName>
    </recommendedName>
</protein>
<proteinExistence type="predicted"/>
<evidence type="ECO:0008006" key="6">
    <source>
        <dbReference type="Google" id="ProtNLM"/>
    </source>
</evidence>
<feature type="chain" id="PRO_5021279481" description="Cell division coordinator CpoB" evidence="3">
    <location>
        <begin position="38"/>
        <end position="282"/>
    </location>
</feature>
<keyword evidence="1" id="KW-0175">Coiled coil</keyword>
<feature type="compositionally biased region" description="Polar residues" evidence="2">
    <location>
        <begin position="132"/>
        <end position="146"/>
    </location>
</feature>
<reference evidence="4 5" key="1">
    <citation type="submission" date="2019-03" db="EMBL/GenBank/DDBJ databases">
        <title>The complete genome sequence of Swingsia_sp. F3b2 LMG30590(T).</title>
        <authorList>
            <person name="Chua K.-O."/>
            <person name="Chan K.-G."/>
            <person name="See-Too W.-S."/>
        </authorList>
    </citation>
    <scope>NUCLEOTIDE SEQUENCE [LARGE SCALE GENOMIC DNA]</scope>
    <source>
        <strain evidence="4 5">F3b2</strain>
    </source>
</reference>
<dbReference type="KEGG" id="swf:E3E12_05810"/>